<dbReference type="RefSeq" id="WP_179487188.1">
    <property type="nucleotide sequence ID" value="NZ_JACCCW010000001.1"/>
</dbReference>
<evidence type="ECO:0000256" key="1">
    <source>
        <dbReference type="ARBA" id="ARBA00023049"/>
    </source>
</evidence>
<dbReference type="EMBL" id="JACCCW010000001">
    <property type="protein sequence ID" value="NYF78069.1"/>
    <property type="molecule type" value="Genomic_DNA"/>
</dbReference>
<protein>
    <submittedName>
        <fullName evidence="5">Proteasome lid subunit RPN8/RPN11</fullName>
    </submittedName>
</protein>
<keyword evidence="6" id="KW-1185">Reference proteome</keyword>
<dbReference type="SUPFAM" id="SSF102712">
    <property type="entry name" value="JAB1/MPN domain"/>
    <property type="match status" value="1"/>
</dbReference>
<dbReference type="PANTHER" id="PTHR10410">
    <property type="entry name" value="EUKARYOTIC TRANSLATION INITIATION FACTOR 3 -RELATED"/>
    <property type="match status" value="1"/>
</dbReference>
<feature type="compositionally biased region" description="Acidic residues" evidence="2">
    <location>
        <begin position="166"/>
        <end position="176"/>
    </location>
</feature>
<dbReference type="GO" id="GO:0008237">
    <property type="term" value="F:metallopeptidase activity"/>
    <property type="evidence" value="ECO:0007669"/>
    <property type="project" value="UniProtKB-KW"/>
</dbReference>
<dbReference type="Gene3D" id="3.40.140.10">
    <property type="entry name" value="Cytidine Deaminase, domain 2"/>
    <property type="match status" value="1"/>
</dbReference>
<dbReference type="Pfam" id="PF01398">
    <property type="entry name" value="JAB"/>
    <property type="match status" value="1"/>
</dbReference>
<comment type="caution">
    <text evidence="5">The sequence shown here is derived from an EMBL/GenBank/DDBJ whole genome shotgun (WGS) entry which is preliminary data.</text>
</comment>
<feature type="region of interest" description="Disordered" evidence="2">
    <location>
        <begin position="264"/>
        <end position="301"/>
    </location>
</feature>
<reference evidence="5 6" key="1">
    <citation type="submission" date="2020-07" db="EMBL/GenBank/DDBJ databases">
        <title>Genomic Encyclopedia of Type Strains, Phase IV (KMG-V): Genome sequencing to study the core and pangenomes of soil and plant-associated prokaryotes.</title>
        <authorList>
            <person name="Whitman W."/>
        </authorList>
    </citation>
    <scope>NUCLEOTIDE SEQUENCE [LARGE SCALE GENOMIC DNA]</scope>
    <source>
        <strain evidence="5 6">X4EP2</strain>
    </source>
</reference>
<keyword evidence="1" id="KW-0378">Hydrolase</keyword>
<dbReference type="Proteomes" id="UP000589520">
    <property type="component" value="Unassembled WGS sequence"/>
</dbReference>
<evidence type="ECO:0000256" key="3">
    <source>
        <dbReference type="SAM" id="Phobius"/>
    </source>
</evidence>
<keyword evidence="1" id="KW-0482">Metalloprotease</keyword>
<evidence type="ECO:0000256" key="2">
    <source>
        <dbReference type="SAM" id="MobiDB-lite"/>
    </source>
</evidence>
<keyword evidence="3" id="KW-0812">Transmembrane</keyword>
<dbReference type="InterPro" id="IPR037518">
    <property type="entry name" value="MPN"/>
</dbReference>
<gene>
    <name evidence="5" type="ORF">HDF17_000356</name>
</gene>
<name>A0A7Y9TF86_9BACT</name>
<keyword evidence="3" id="KW-0472">Membrane</keyword>
<dbReference type="InterPro" id="IPR050242">
    <property type="entry name" value="JAMM_MPN+_peptidase_M67A"/>
</dbReference>
<dbReference type="PROSITE" id="PS50249">
    <property type="entry name" value="MPN"/>
    <property type="match status" value="1"/>
</dbReference>
<evidence type="ECO:0000313" key="6">
    <source>
        <dbReference type="Proteomes" id="UP000589520"/>
    </source>
</evidence>
<dbReference type="SMART" id="SM00232">
    <property type="entry name" value="JAB_MPN"/>
    <property type="match status" value="1"/>
</dbReference>
<proteinExistence type="predicted"/>
<keyword evidence="1" id="KW-0645">Protease</keyword>
<feature type="region of interest" description="Disordered" evidence="2">
    <location>
        <begin position="157"/>
        <end position="183"/>
    </location>
</feature>
<accession>A0A7Y9TF86</accession>
<sequence length="301" mass="32834">MTQPAKPSIQIDAEVTRQIRQHARSSMATEVCGVLIGDLLPGSETDVAIFAAIAGVNAAQAGTHVTFTQDAWEHIYKVKDADYPDARIVGWYHSHPGFGVFLSEHDTFIQQNFFSAPNQVAWVFDPHSDEEGCFGWVDGNITRLTSINLIDRDTPANVSESRDLTPSEDLDLDADSDTLATRRTAPPPRWLRWSATASALLATLILGFALSHFLFPSPYLLALPINPLTAQPLLRDPKTGDPVYIDPQGPRYVTLDSRTGKLTVLDPNALRAAQPPTALAPDQAPQPPATPDKTPPAQEKK</sequence>
<dbReference type="GO" id="GO:0000502">
    <property type="term" value="C:proteasome complex"/>
    <property type="evidence" value="ECO:0007669"/>
    <property type="project" value="UniProtKB-KW"/>
</dbReference>
<feature type="domain" description="MPN" evidence="4">
    <location>
        <begin position="9"/>
        <end position="150"/>
    </location>
</feature>
<evidence type="ECO:0000313" key="5">
    <source>
        <dbReference type="EMBL" id="NYF78069.1"/>
    </source>
</evidence>
<keyword evidence="3" id="KW-1133">Transmembrane helix</keyword>
<evidence type="ECO:0000259" key="4">
    <source>
        <dbReference type="PROSITE" id="PS50249"/>
    </source>
</evidence>
<dbReference type="AlphaFoldDB" id="A0A7Y9TF86"/>
<feature type="transmembrane region" description="Helical" evidence="3">
    <location>
        <begin position="190"/>
        <end position="215"/>
    </location>
</feature>
<keyword evidence="5" id="KW-0647">Proteasome</keyword>
<dbReference type="InterPro" id="IPR000555">
    <property type="entry name" value="JAMM/MPN+_dom"/>
</dbReference>
<feature type="compositionally biased region" description="Pro residues" evidence="2">
    <location>
        <begin position="284"/>
        <end position="294"/>
    </location>
</feature>
<organism evidence="5 6">
    <name type="scientific">Granulicella arctica</name>
    <dbReference type="NCBI Taxonomy" id="940613"/>
    <lineage>
        <taxon>Bacteria</taxon>
        <taxon>Pseudomonadati</taxon>
        <taxon>Acidobacteriota</taxon>
        <taxon>Terriglobia</taxon>
        <taxon>Terriglobales</taxon>
        <taxon>Acidobacteriaceae</taxon>
        <taxon>Granulicella</taxon>
    </lineage>
</organism>
<feature type="compositionally biased region" description="Low complexity" evidence="2">
    <location>
        <begin position="272"/>
        <end position="283"/>
    </location>
</feature>